<evidence type="ECO:0000256" key="2">
    <source>
        <dbReference type="ARBA" id="ARBA00022729"/>
    </source>
</evidence>
<gene>
    <name evidence="7" type="ORF">QYE76_017664</name>
</gene>
<dbReference type="InterPro" id="IPR038765">
    <property type="entry name" value="Papain-like_cys_pep_sf"/>
</dbReference>
<dbReference type="InterPro" id="IPR000668">
    <property type="entry name" value="Peptidase_C1A_C"/>
</dbReference>
<evidence type="ECO:0000313" key="7">
    <source>
        <dbReference type="EMBL" id="KAK1561686.1"/>
    </source>
</evidence>
<keyword evidence="3" id="KW-1015">Disulfide bond</keyword>
<feature type="domain" description="Cathepsin propeptide inhibitor" evidence="6">
    <location>
        <begin position="48"/>
        <end position="103"/>
    </location>
</feature>
<name>A0AAD8PIY8_LOLMU</name>
<evidence type="ECO:0000256" key="1">
    <source>
        <dbReference type="ARBA" id="ARBA00008455"/>
    </source>
</evidence>
<evidence type="ECO:0000256" key="4">
    <source>
        <dbReference type="SAM" id="SignalP"/>
    </source>
</evidence>
<comment type="similarity">
    <text evidence="1">Belongs to the peptidase C1 family.</text>
</comment>
<accession>A0AAD8PIY8</accession>
<dbReference type="PRINTS" id="PR00705">
    <property type="entry name" value="PAPAIN"/>
</dbReference>
<dbReference type="CDD" id="cd02248">
    <property type="entry name" value="Peptidase_C1A"/>
    <property type="match status" value="1"/>
</dbReference>
<feature type="chain" id="PRO_5042164118" evidence="4">
    <location>
        <begin position="17"/>
        <end position="362"/>
    </location>
</feature>
<reference evidence="7" key="1">
    <citation type="submission" date="2023-07" db="EMBL/GenBank/DDBJ databases">
        <title>A chromosome-level genome assembly of Lolium multiflorum.</title>
        <authorList>
            <person name="Chen Y."/>
            <person name="Copetti D."/>
            <person name="Kolliker R."/>
            <person name="Studer B."/>
        </authorList>
    </citation>
    <scope>NUCLEOTIDE SEQUENCE</scope>
    <source>
        <strain evidence="7">02402/16</strain>
        <tissue evidence="7">Leaf</tissue>
    </source>
</reference>
<dbReference type="InterPro" id="IPR039417">
    <property type="entry name" value="Peptidase_C1A_papain-like"/>
</dbReference>
<dbReference type="SUPFAM" id="SSF54001">
    <property type="entry name" value="Cysteine proteinases"/>
    <property type="match status" value="1"/>
</dbReference>
<feature type="signal peptide" evidence="4">
    <location>
        <begin position="1"/>
        <end position="16"/>
    </location>
</feature>
<organism evidence="7 8">
    <name type="scientific">Lolium multiflorum</name>
    <name type="common">Italian ryegrass</name>
    <name type="synonym">Lolium perenne subsp. multiflorum</name>
    <dbReference type="NCBI Taxonomy" id="4521"/>
    <lineage>
        <taxon>Eukaryota</taxon>
        <taxon>Viridiplantae</taxon>
        <taxon>Streptophyta</taxon>
        <taxon>Embryophyta</taxon>
        <taxon>Tracheophyta</taxon>
        <taxon>Spermatophyta</taxon>
        <taxon>Magnoliopsida</taxon>
        <taxon>Liliopsida</taxon>
        <taxon>Poales</taxon>
        <taxon>Poaceae</taxon>
        <taxon>BOP clade</taxon>
        <taxon>Pooideae</taxon>
        <taxon>Poodae</taxon>
        <taxon>Poeae</taxon>
        <taxon>Poeae Chloroplast Group 2 (Poeae type)</taxon>
        <taxon>Loliodinae</taxon>
        <taxon>Loliinae</taxon>
        <taxon>Lolium</taxon>
    </lineage>
</organism>
<protein>
    <submittedName>
        <fullName evidence="7">Uncharacterized protein</fullName>
    </submittedName>
</protein>
<dbReference type="InterPro" id="IPR025661">
    <property type="entry name" value="Pept_asp_AS"/>
</dbReference>
<keyword evidence="8" id="KW-1185">Reference proteome</keyword>
<dbReference type="EMBL" id="JAUUTY010001077">
    <property type="protein sequence ID" value="KAK1561686.1"/>
    <property type="molecule type" value="Genomic_DNA"/>
</dbReference>
<dbReference type="GO" id="GO:0006508">
    <property type="term" value="P:proteolysis"/>
    <property type="evidence" value="ECO:0007669"/>
    <property type="project" value="InterPro"/>
</dbReference>
<proteinExistence type="inferred from homology"/>
<evidence type="ECO:0000313" key="8">
    <source>
        <dbReference type="Proteomes" id="UP001231189"/>
    </source>
</evidence>
<dbReference type="SMART" id="SM00848">
    <property type="entry name" value="Inhibitor_I29"/>
    <property type="match status" value="1"/>
</dbReference>
<sequence>MMVAALASMALAASTAKTSTSTASMPAVERIYVSSENVASEESMHGLYERWYALYRRDGDPSDKEKRFSIFKEEARAVYELNEGGAHVKHHLNLFADMTQDEYAKSFANCSPLEIRPDGKIKLNLHQPSQYYPDKLPLTVDWRTVDGVLTSVKRQGKCGSCWAIAAAEAMESIHFIKNNKRTNLSVQELVDCTPGNKGCNGGVAYKAFQYVIDKHGIHSSEQYPYVGNGSHCTTPSGPPVMSINRYHYVRRRNEKMLMDAVSHAPVVVTLSGLNTTEFKRYSGGIFRGPCNNKGDHQALLVGYGTLPSDDANAPGVKYWVVKNSWGKSWGERGYMRIERGHEAYGGICNIMMWRAWYPIHPK</sequence>
<dbReference type="Gene3D" id="3.90.70.10">
    <property type="entry name" value="Cysteine proteinases"/>
    <property type="match status" value="1"/>
</dbReference>
<dbReference type="GO" id="GO:0008234">
    <property type="term" value="F:cysteine-type peptidase activity"/>
    <property type="evidence" value="ECO:0007669"/>
    <property type="project" value="InterPro"/>
</dbReference>
<dbReference type="PROSITE" id="PS00139">
    <property type="entry name" value="THIOL_PROTEASE_CYS"/>
    <property type="match status" value="1"/>
</dbReference>
<evidence type="ECO:0000259" key="6">
    <source>
        <dbReference type="SMART" id="SM00848"/>
    </source>
</evidence>
<keyword evidence="2 4" id="KW-0732">Signal</keyword>
<dbReference type="InterPro" id="IPR000169">
    <property type="entry name" value="Pept_cys_AS"/>
</dbReference>
<comment type="caution">
    <text evidence="7">The sequence shown here is derived from an EMBL/GenBank/DDBJ whole genome shotgun (WGS) entry which is preliminary data.</text>
</comment>
<dbReference type="InterPro" id="IPR013201">
    <property type="entry name" value="Prot_inhib_I29"/>
</dbReference>
<dbReference type="AlphaFoldDB" id="A0AAD8PIY8"/>
<dbReference type="InterPro" id="IPR013128">
    <property type="entry name" value="Peptidase_C1A"/>
</dbReference>
<dbReference type="Proteomes" id="UP001231189">
    <property type="component" value="Unassembled WGS sequence"/>
</dbReference>
<evidence type="ECO:0000256" key="3">
    <source>
        <dbReference type="ARBA" id="ARBA00023157"/>
    </source>
</evidence>
<dbReference type="Pfam" id="PF00112">
    <property type="entry name" value="Peptidase_C1"/>
    <property type="match status" value="1"/>
</dbReference>
<dbReference type="PANTHER" id="PTHR12411">
    <property type="entry name" value="CYSTEINE PROTEASE FAMILY C1-RELATED"/>
    <property type="match status" value="1"/>
</dbReference>
<dbReference type="Pfam" id="PF08246">
    <property type="entry name" value="Inhibitor_I29"/>
    <property type="match status" value="1"/>
</dbReference>
<feature type="domain" description="Peptidase C1A papain C-terminal" evidence="5">
    <location>
        <begin position="136"/>
        <end position="347"/>
    </location>
</feature>
<dbReference type="SMART" id="SM00645">
    <property type="entry name" value="Pept_C1"/>
    <property type="match status" value="1"/>
</dbReference>
<dbReference type="PROSITE" id="PS00640">
    <property type="entry name" value="THIOL_PROTEASE_ASN"/>
    <property type="match status" value="1"/>
</dbReference>
<evidence type="ECO:0000259" key="5">
    <source>
        <dbReference type="SMART" id="SM00645"/>
    </source>
</evidence>